<gene>
    <name evidence="8" type="ORF">ACG5V6_05235</name>
</gene>
<sequence length="590" mass="66859">MTRDARAKSRQPNGASSIFRGKDGRWHGYVTVGTKDDGKPDRRHVSRKTRPEVTRAVRDLERQRDKGTVRKAGQSWTVKTWLTHWVENIAAAHVSENTIDGYRVAVYHHLIPGLGAHRLEKLEPEHLERFYKKMQDSGSAAGTAHQVHRTVRTALNEAVRRAHLTVNPATIAKAPRLEEEEVEPYSVEEVQRLLAEAGKHRNTARWVIALALGLRQGEVLGMQWNDVDFELGVIRVRRGRLRPRYQHGCGDHCGRKPGFCPQRINTRRETKNVKSRAGQRPIGVPDELMALLRQHKEEQDRERRVARDLWTEKGYVFTSPTGEPLNPNTDFHRWKDLLKAADVRDGRLHDARHTAATVLLILGVSDAVVDAIMGWEVGKSARMRRRYQHLTSRVLKDTADKVGGLLWGTEAPRNSRGADPGASQSPVPVELVIHVARLGERRVPFLHREHAEKVVGQWSEDWPSHTAGVEEWDRWRWEHAGPGGTLAVRDRMPVRVVVFHARAVFLAGGERLVTSLPEEWSVPAWEFETDAYTDRPSAWRTVRRPGPEQEVEAHVRGTDKGAVEAAFVEACAQAVDRAQNPGRYGDTDDW</sequence>
<dbReference type="InterPro" id="IPR010998">
    <property type="entry name" value="Integrase_recombinase_N"/>
</dbReference>
<dbReference type="PROSITE" id="PS51900">
    <property type="entry name" value="CB"/>
    <property type="match status" value="1"/>
</dbReference>
<dbReference type="RefSeq" id="WP_279949108.1">
    <property type="nucleotide sequence ID" value="NZ_BAABEN010000001.1"/>
</dbReference>
<proteinExistence type="predicted"/>
<dbReference type="PANTHER" id="PTHR30349:SF91">
    <property type="entry name" value="INTA PROTEIN"/>
    <property type="match status" value="1"/>
</dbReference>
<evidence type="ECO:0000256" key="3">
    <source>
        <dbReference type="ARBA" id="ARBA00023172"/>
    </source>
</evidence>
<feature type="domain" description="Core-binding (CB)" evidence="7">
    <location>
        <begin position="76"/>
        <end position="159"/>
    </location>
</feature>
<dbReference type="InterPro" id="IPR002104">
    <property type="entry name" value="Integrase_catalytic"/>
</dbReference>
<dbReference type="InterPro" id="IPR050090">
    <property type="entry name" value="Tyrosine_recombinase_XerCD"/>
</dbReference>
<reference evidence="8 9" key="1">
    <citation type="submission" date="2024-10" db="EMBL/GenBank/DDBJ databases">
        <authorList>
            <person name="Cho J.-C."/>
        </authorList>
    </citation>
    <scope>NUCLEOTIDE SEQUENCE [LARGE SCALE GENOMIC DNA]</scope>
    <source>
        <strain evidence="8 9">KCTC29696</strain>
    </source>
</reference>
<protein>
    <submittedName>
        <fullName evidence="8">Site-specific integrase</fullName>
    </submittedName>
</protein>
<dbReference type="Gene3D" id="1.10.150.130">
    <property type="match status" value="1"/>
</dbReference>
<evidence type="ECO:0000313" key="9">
    <source>
        <dbReference type="Proteomes" id="UP001607069"/>
    </source>
</evidence>
<name>A0ABW7HP24_9ACTN</name>
<dbReference type="InterPro" id="IPR044068">
    <property type="entry name" value="CB"/>
</dbReference>
<dbReference type="PANTHER" id="PTHR30349">
    <property type="entry name" value="PHAGE INTEGRASE-RELATED"/>
    <property type="match status" value="1"/>
</dbReference>
<keyword evidence="2 4" id="KW-0238">DNA-binding</keyword>
<evidence type="ECO:0000259" key="7">
    <source>
        <dbReference type="PROSITE" id="PS51900"/>
    </source>
</evidence>
<accession>A0ABW7HP24</accession>
<dbReference type="Pfam" id="PF00589">
    <property type="entry name" value="Phage_integrase"/>
    <property type="match status" value="1"/>
</dbReference>
<evidence type="ECO:0000256" key="5">
    <source>
        <dbReference type="SAM" id="MobiDB-lite"/>
    </source>
</evidence>
<dbReference type="InterPro" id="IPR013762">
    <property type="entry name" value="Integrase-like_cat_sf"/>
</dbReference>
<dbReference type="Proteomes" id="UP001607069">
    <property type="component" value="Unassembled WGS sequence"/>
</dbReference>
<evidence type="ECO:0000259" key="6">
    <source>
        <dbReference type="PROSITE" id="PS51898"/>
    </source>
</evidence>
<dbReference type="Gene3D" id="1.10.443.10">
    <property type="entry name" value="Intergrase catalytic core"/>
    <property type="match status" value="1"/>
</dbReference>
<dbReference type="InterPro" id="IPR011010">
    <property type="entry name" value="DNA_brk_join_enz"/>
</dbReference>
<evidence type="ECO:0000256" key="4">
    <source>
        <dbReference type="PROSITE-ProRule" id="PRU01248"/>
    </source>
</evidence>
<dbReference type="InterPro" id="IPR004107">
    <property type="entry name" value="Integrase_SAM-like_N"/>
</dbReference>
<evidence type="ECO:0000313" key="8">
    <source>
        <dbReference type="EMBL" id="MFH0247612.1"/>
    </source>
</evidence>
<organism evidence="8 9">
    <name type="scientific">Streptomyces chitinivorans</name>
    <dbReference type="NCBI Taxonomy" id="1257027"/>
    <lineage>
        <taxon>Bacteria</taxon>
        <taxon>Bacillati</taxon>
        <taxon>Actinomycetota</taxon>
        <taxon>Actinomycetes</taxon>
        <taxon>Kitasatosporales</taxon>
        <taxon>Streptomycetaceae</taxon>
        <taxon>Streptomyces</taxon>
    </lineage>
</organism>
<comment type="caution">
    <text evidence="8">The sequence shown here is derived from an EMBL/GenBank/DDBJ whole genome shotgun (WGS) entry which is preliminary data.</text>
</comment>
<keyword evidence="3" id="KW-0233">DNA recombination</keyword>
<dbReference type="PROSITE" id="PS51898">
    <property type="entry name" value="TYR_RECOMBINASE"/>
    <property type="match status" value="1"/>
</dbReference>
<dbReference type="Pfam" id="PF14659">
    <property type="entry name" value="Phage_int_SAM_3"/>
    <property type="match status" value="1"/>
</dbReference>
<evidence type="ECO:0000256" key="2">
    <source>
        <dbReference type="ARBA" id="ARBA00023125"/>
    </source>
</evidence>
<feature type="region of interest" description="Disordered" evidence="5">
    <location>
        <begin position="1"/>
        <end position="51"/>
    </location>
</feature>
<dbReference type="CDD" id="cd01189">
    <property type="entry name" value="INT_ICEBs1_C_like"/>
    <property type="match status" value="1"/>
</dbReference>
<dbReference type="EMBL" id="JBIHMK010000011">
    <property type="protein sequence ID" value="MFH0247612.1"/>
    <property type="molecule type" value="Genomic_DNA"/>
</dbReference>
<keyword evidence="9" id="KW-1185">Reference proteome</keyword>
<keyword evidence="1" id="KW-0229">DNA integration</keyword>
<feature type="domain" description="Tyr recombinase" evidence="6">
    <location>
        <begin position="180"/>
        <end position="400"/>
    </location>
</feature>
<evidence type="ECO:0000256" key="1">
    <source>
        <dbReference type="ARBA" id="ARBA00022908"/>
    </source>
</evidence>
<dbReference type="SUPFAM" id="SSF56349">
    <property type="entry name" value="DNA breaking-rejoining enzymes"/>
    <property type="match status" value="1"/>
</dbReference>